<evidence type="ECO:0000313" key="3">
    <source>
        <dbReference type="EMBL" id="BBH20306.1"/>
    </source>
</evidence>
<evidence type="ECO:0000313" key="4">
    <source>
        <dbReference type="Proteomes" id="UP000275368"/>
    </source>
</evidence>
<sequence length="333" mass="36925">MIRFGIIGTNWITERFILAAREADGFELTAVYSRSQETADAFAAKHDIAHTFTDLDKMASSSELDAVYIASPNSLHAAHAVLCMSHGKHVLCEKPAASNTRELQLMIDAAAEHQVVFMEAMKSTLLPSFQSVMENLPAIGKVRRYFASYCQYSSRYDAYKAGQVLNAFNPAYSNGALMDLGVYCIYPLVVLFGQPIAMKANGWLLDSGVDGQGSLIAQYPDMEAVIMYSKISNSAIPSEIQGEDGSIIIDSISDPQKIEIRYRDGRVEDISRPADRPTMYYETQVFIDMIRTAKKESPINSHANSLIVMGILDEARKQQKLVYPADTITNHLQ</sequence>
<dbReference type="GO" id="GO:0000166">
    <property type="term" value="F:nucleotide binding"/>
    <property type="evidence" value="ECO:0007669"/>
    <property type="project" value="InterPro"/>
</dbReference>
<evidence type="ECO:0000259" key="2">
    <source>
        <dbReference type="Pfam" id="PF22725"/>
    </source>
</evidence>
<gene>
    <name evidence="3" type="primary">yulF</name>
    <name evidence="3" type="ORF">Back11_16510</name>
</gene>
<dbReference type="Pfam" id="PF22725">
    <property type="entry name" value="GFO_IDH_MocA_C3"/>
    <property type="match status" value="1"/>
</dbReference>
<reference evidence="3 4" key="1">
    <citation type="submission" date="2018-11" db="EMBL/GenBank/DDBJ databases">
        <title>Complete genome sequence of Paenibacillus baekrokdamisoli strain KCTC 33723.</title>
        <authorList>
            <person name="Kang S.W."/>
            <person name="Lee K.C."/>
            <person name="Kim K.K."/>
            <person name="Kim J.S."/>
            <person name="Kim D.S."/>
            <person name="Ko S.H."/>
            <person name="Yang S.H."/>
            <person name="Lee J.S."/>
        </authorList>
    </citation>
    <scope>NUCLEOTIDE SEQUENCE [LARGE SCALE GENOMIC DNA]</scope>
    <source>
        <strain evidence="3 4">KCTC 33723</strain>
    </source>
</reference>
<protein>
    <submittedName>
        <fullName evidence="3">Putative oxidoreductase YulF</fullName>
    </submittedName>
</protein>
<dbReference type="PANTHER" id="PTHR43054:SF1">
    <property type="entry name" value="SCYLLO-INOSITOL 2-DEHYDROGENASE (NADP(+)) IOLU"/>
    <property type="match status" value="1"/>
</dbReference>
<dbReference type="KEGG" id="pbk:Back11_16510"/>
<keyword evidence="4" id="KW-1185">Reference proteome</keyword>
<dbReference type="EMBL" id="AP019308">
    <property type="protein sequence ID" value="BBH20306.1"/>
    <property type="molecule type" value="Genomic_DNA"/>
</dbReference>
<dbReference type="InterPro" id="IPR000683">
    <property type="entry name" value="Gfo/Idh/MocA-like_OxRdtase_N"/>
</dbReference>
<dbReference type="Gene3D" id="3.40.50.720">
    <property type="entry name" value="NAD(P)-binding Rossmann-like Domain"/>
    <property type="match status" value="1"/>
</dbReference>
<feature type="domain" description="Gfo/Idh/MocA-like oxidoreductase N-terminal" evidence="1">
    <location>
        <begin position="2"/>
        <end position="119"/>
    </location>
</feature>
<dbReference type="AlphaFoldDB" id="A0A3G9IPM0"/>
<proteinExistence type="predicted"/>
<feature type="domain" description="GFO/IDH/MocA-like oxidoreductase" evidence="2">
    <location>
        <begin position="138"/>
        <end position="247"/>
    </location>
</feature>
<name>A0A3G9IPM0_9BACL</name>
<dbReference type="Proteomes" id="UP000275368">
    <property type="component" value="Chromosome"/>
</dbReference>
<dbReference type="PANTHER" id="PTHR43054">
    <property type="match status" value="1"/>
</dbReference>
<dbReference type="RefSeq" id="WP_125655245.1">
    <property type="nucleotide sequence ID" value="NZ_AP019308.1"/>
</dbReference>
<dbReference type="InterPro" id="IPR036291">
    <property type="entry name" value="NAD(P)-bd_dom_sf"/>
</dbReference>
<dbReference type="Pfam" id="PF01408">
    <property type="entry name" value="GFO_IDH_MocA"/>
    <property type="match status" value="1"/>
</dbReference>
<dbReference type="SUPFAM" id="SSF51735">
    <property type="entry name" value="NAD(P)-binding Rossmann-fold domains"/>
    <property type="match status" value="1"/>
</dbReference>
<organism evidence="3 4">
    <name type="scientific">Paenibacillus baekrokdamisoli</name>
    <dbReference type="NCBI Taxonomy" id="1712516"/>
    <lineage>
        <taxon>Bacteria</taxon>
        <taxon>Bacillati</taxon>
        <taxon>Bacillota</taxon>
        <taxon>Bacilli</taxon>
        <taxon>Bacillales</taxon>
        <taxon>Paenibacillaceae</taxon>
        <taxon>Paenibacillus</taxon>
    </lineage>
</organism>
<accession>A0A3G9IPM0</accession>
<dbReference type="OrthoDB" id="9815825at2"/>
<evidence type="ECO:0000259" key="1">
    <source>
        <dbReference type="Pfam" id="PF01408"/>
    </source>
</evidence>
<dbReference type="Gene3D" id="3.30.360.10">
    <property type="entry name" value="Dihydrodipicolinate Reductase, domain 2"/>
    <property type="match status" value="1"/>
</dbReference>
<dbReference type="InterPro" id="IPR055170">
    <property type="entry name" value="GFO_IDH_MocA-like_dom"/>
</dbReference>
<dbReference type="SUPFAM" id="SSF55347">
    <property type="entry name" value="Glyceraldehyde-3-phosphate dehydrogenase-like, C-terminal domain"/>
    <property type="match status" value="1"/>
</dbReference>